<dbReference type="GeneID" id="5469702"/>
<dbReference type="RefSeq" id="YP_001425726.1">
    <property type="nucleotide sequence ID" value="NC_008603.1"/>
</dbReference>
<evidence type="ECO:0000313" key="1">
    <source>
        <dbReference type="EMBL" id="ABT15379.1"/>
    </source>
</evidence>
<gene>
    <name evidence="1" type="primary">n094L</name>
    <name evidence="1" type="ORF">FR483_n094L</name>
</gene>
<proteinExistence type="predicted"/>
<dbReference type="KEGG" id="vg:5469702"/>
<reference evidence="1 2" key="1">
    <citation type="journal article" date="2007" name="Virology">
        <title>Sequence and annotation of the 314-kb MT325 and the 321-kb FR483 viruses that infect Chlorella Pbi.</title>
        <authorList>
            <person name="Fitzgerald L.A."/>
            <person name="Graves M.V."/>
            <person name="Li X."/>
            <person name="Feldblyum T."/>
            <person name="Hartigan J."/>
            <person name="Van Etten J.L."/>
        </authorList>
    </citation>
    <scope>NUCLEOTIDE SEQUENCE [LARGE SCALE GENOMIC DNA]</scope>
    <source>
        <strain evidence="1 2">FR483</strain>
    </source>
</reference>
<protein>
    <submittedName>
        <fullName evidence="1">Uncharacterized protein n094L</fullName>
    </submittedName>
</protein>
<name>A7J6E8_PBCVF</name>
<organismHost>
    <name type="scientific">Paramecium bursaria</name>
    <dbReference type="NCBI Taxonomy" id="74790"/>
</organismHost>
<accession>A7J6E8</accession>
<sequence>MSELIASSPLFGLTTVSAKNANLAKRLLLVKSPGRPMAPDPWESALGLLYCDTLASTFSASSKCSGNEGEFVKTPMSLRYTFSLPFAGSRTNDVPVASVTNQCIPGVFSKGG</sequence>
<dbReference type="Proteomes" id="UP000204095">
    <property type="component" value="Segment"/>
</dbReference>
<organism evidence="1 2">
    <name type="scientific">Paramecium bursaria Chlorella virus FR483</name>
    <name type="common">PBCV-FR483</name>
    <dbReference type="NCBI Taxonomy" id="399781"/>
    <lineage>
        <taxon>Viruses</taxon>
        <taxon>Varidnaviria</taxon>
        <taxon>Bamfordvirae</taxon>
        <taxon>Nucleocytoviricota</taxon>
        <taxon>Megaviricetes</taxon>
        <taxon>Algavirales</taxon>
        <taxon>Phycodnaviridae</taxon>
        <taxon>Chlorovirus</taxon>
        <taxon>Chlorovirus conductrix</taxon>
        <taxon>Paramecium bursaria Chlorella virus A1</taxon>
    </lineage>
</organism>
<evidence type="ECO:0000313" key="2">
    <source>
        <dbReference type="Proteomes" id="UP000204095"/>
    </source>
</evidence>
<dbReference type="OrthoDB" id="41416at10239"/>
<dbReference type="EMBL" id="DQ890022">
    <property type="protein sequence ID" value="ABT15379.1"/>
    <property type="molecule type" value="Genomic_DNA"/>
</dbReference>